<reference evidence="2" key="1">
    <citation type="journal article" date="2013" name="Proc. Natl. Acad. Sci. U.S.A.">
        <title>Improving the coverage of the cyanobacterial phylum using diversity-driven genome sequencing.</title>
        <authorList>
            <person name="Shih P.M."/>
            <person name="Wu D."/>
            <person name="Latifi A."/>
            <person name="Axen S.D."/>
            <person name="Fewer D.P."/>
            <person name="Talla E."/>
            <person name="Calteau A."/>
            <person name="Cai F."/>
            <person name="Tandeau de Marsac N."/>
            <person name="Rippka R."/>
            <person name="Herdman M."/>
            <person name="Sivonen K."/>
            <person name="Coursin T."/>
            <person name="Laurent T."/>
            <person name="Goodwin L."/>
            <person name="Nolan M."/>
            <person name="Davenport K.W."/>
            <person name="Han C.S."/>
            <person name="Rubin E.M."/>
            <person name="Eisen J.A."/>
            <person name="Woyke T."/>
            <person name="Gugger M."/>
            <person name="Kerfeld C.A."/>
        </authorList>
    </citation>
    <scope>NUCLEOTIDE SEQUENCE [LARGE SCALE GENOMIC DNA]</scope>
    <source>
        <strain evidence="2">ATCC 27147 / PCC 6307</strain>
    </source>
</reference>
<dbReference type="KEGG" id="cgc:Cyagr_1935"/>
<dbReference type="HOGENOM" id="CLU_733033_0_0_3"/>
<organism evidence="1 2">
    <name type="scientific">Cyanobium gracile (strain ATCC 27147 / PCC 6307)</name>
    <dbReference type="NCBI Taxonomy" id="292564"/>
    <lineage>
        <taxon>Bacteria</taxon>
        <taxon>Bacillati</taxon>
        <taxon>Cyanobacteriota</taxon>
        <taxon>Cyanophyceae</taxon>
        <taxon>Synechococcales</taxon>
        <taxon>Prochlorococcaceae</taxon>
        <taxon>Cyanobium</taxon>
    </lineage>
</organism>
<dbReference type="EMBL" id="CP003495">
    <property type="protein sequence ID" value="AFY29064.1"/>
    <property type="molecule type" value="Genomic_DNA"/>
</dbReference>
<protein>
    <submittedName>
        <fullName evidence="1">Uncharacterized protein</fullName>
    </submittedName>
</protein>
<sequence length="377" mass="41500">MCTWMPSLHPMKPIRNISLCLQWKHSSLIVASIFLCTGCQTDEILKATAKYASDSAKISEVYPAITNDFVESCKRRATFEALGESIKEPRVADRFYNERKRCFEGGVQSSSSIADTLNIINKLIVDYLKSLAGVAEANDYTDEIGKLAKSISGLPGMSDSQQAKDTLEASNTIASVLANQLTKSYRASTIREAVVKSDRALAVLTYSLSSATYYGYLGGVSPAPGVNSSLGADNRPGLARENSLLNNYYGAPIDASQLHLPRQPLQGFIEVSIYDKWIEEQGKLDAKRAVAHKYLRLLKDITCDHTALRLLIEKNTTTSVDDANQNCKEPSKGGLNVNRRLGEGTATLEDQLVLKLNSYHSRIEKLSLEYNNAFIVE</sequence>
<dbReference type="Proteomes" id="UP000010388">
    <property type="component" value="Chromosome"/>
</dbReference>
<name>K9P910_CYAGP</name>
<gene>
    <name evidence="1" type="ordered locus">Cyagr_1935</name>
</gene>
<dbReference type="AlphaFoldDB" id="K9P910"/>
<evidence type="ECO:0000313" key="1">
    <source>
        <dbReference type="EMBL" id="AFY29064.1"/>
    </source>
</evidence>
<evidence type="ECO:0000313" key="2">
    <source>
        <dbReference type="Proteomes" id="UP000010388"/>
    </source>
</evidence>
<accession>K9P910</accession>
<proteinExistence type="predicted"/>